<evidence type="ECO:0000313" key="1">
    <source>
        <dbReference type="EMBL" id="TDR20816.1"/>
    </source>
</evidence>
<gene>
    <name evidence="1" type="ORF">C8D91_1794</name>
</gene>
<accession>A0A4R6XMJ1</accession>
<dbReference type="OrthoDB" id="5712323at2"/>
<proteinExistence type="predicted"/>
<dbReference type="SUPFAM" id="SSF53448">
    <property type="entry name" value="Nucleotide-diphospho-sugar transferases"/>
    <property type="match status" value="1"/>
</dbReference>
<evidence type="ECO:0000313" key="2">
    <source>
        <dbReference type="Proteomes" id="UP000295724"/>
    </source>
</evidence>
<sequence length="600" mass="69109">MEFEFNFGEQKIVTAPKLDSTLYASVAGMVQQLSKDELVFMDKQEGINHVMTLQVLQAMGLTQQFKPMHEHISVIEQNIPELNGQTAAIEKVLGFLKSKQLIISEQQWLERVKTKHAEDRHVPYAGMVIRTCQRPDNLQRLLESLAQYHQHHGGHDVVYVFDDSSDNKSQEANQKVCQSAKINVTYHGQSWQHQFISMLKQEFSDDAAKIDWLLSESNGFTGGRVWNLALLALAGKKFTFFDDDYLMQPRKPKHQAEVDVNLADYVDLNVGFGLNIRSIKALSEQVDEDVIKQMTEACGSYFGQWMNSNDDKSHSSLYGWRLMDLDRFNSQSIIKTTGNGTWGSPRAESNYWLYLLKGEERESFWQDRETYLDNIEASHLLHYSPNYQALSCSNFAPSAIDNSTFTPFVMPINKNEDHFFNCMMMGCYPNQVSLHFPYMMGHIQTSKRDRSSFNHVARRPNFNNFVADYVLSIIPNIFTHDEAVRYDNIRAAIDDLRTSSNQAIEQRLREYMTKTRSDLIYSLQNILDEVPDAPIYWQADVREIIQANGKAIKSNQPPVLSDWDESMDVESCVAKARYDLKEIVDAMKVWPKLWNFCLGQ</sequence>
<comment type="caution">
    <text evidence="1">The sequence shown here is derived from an EMBL/GenBank/DDBJ whole genome shotgun (WGS) entry which is preliminary data.</text>
</comment>
<keyword evidence="2" id="KW-1185">Reference proteome</keyword>
<dbReference type="Proteomes" id="UP000295724">
    <property type="component" value="Unassembled WGS sequence"/>
</dbReference>
<name>A0A4R6XMJ1_9GAMM</name>
<dbReference type="Gene3D" id="3.90.550.10">
    <property type="entry name" value="Spore Coat Polysaccharide Biosynthesis Protein SpsA, Chain A"/>
    <property type="match status" value="1"/>
</dbReference>
<organism evidence="1 2">
    <name type="scientific">Marinicella litoralis</name>
    <dbReference type="NCBI Taxonomy" id="644220"/>
    <lineage>
        <taxon>Bacteria</taxon>
        <taxon>Pseudomonadati</taxon>
        <taxon>Pseudomonadota</taxon>
        <taxon>Gammaproteobacteria</taxon>
        <taxon>Lysobacterales</taxon>
        <taxon>Marinicellaceae</taxon>
        <taxon>Marinicella</taxon>
    </lineage>
</organism>
<dbReference type="EMBL" id="SNZB01000003">
    <property type="protein sequence ID" value="TDR20816.1"/>
    <property type="molecule type" value="Genomic_DNA"/>
</dbReference>
<dbReference type="InterPro" id="IPR029044">
    <property type="entry name" value="Nucleotide-diphossugar_trans"/>
</dbReference>
<dbReference type="RefSeq" id="WP_099018640.1">
    <property type="nucleotide sequence ID" value="NZ_NIHB01000001.1"/>
</dbReference>
<evidence type="ECO:0008006" key="3">
    <source>
        <dbReference type="Google" id="ProtNLM"/>
    </source>
</evidence>
<protein>
    <recommendedName>
        <fullName evidence="3">Glycosyl transferase family 2</fullName>
    </recommendedName>
</protein>
<dbReference type="AlphaFoldDB" id="A0A4R6XMJ1"/>
<reference evidence="1 2" key="1">
    <citation type="submission" date="2019-03" db="EMBL/GenBank/DDBJ databases">
        <title>Genomic Encyclopedia of Type Strains, Phase IV (KMG-IV): sequencing the most valuable type-strain genomes for metagenomic binning, comparative biology and taxonomic classification.</title>
        <authorList>
            <person name="Goeker M."/>
        </authorList>
    </citation>
    <scope>NUCLEOTIDE SEQUENCE [LARGE SCALE GENOMIC DNA]</scope>
    <source>
        <strain evidence="1 2">DSM 25488</strain>
    </source>
</reference>